<dbReference type="Proteomes" id="UP000249363">
    <property type="component" value="Unassembled WGS sequence"/>
</dbReference>
<evidence type="ECO:0008006" key="3">
    <source>
        <dbReference type="Google" id="ProtNLM"/>
    </source>
</evidence>
<dbReference type="GeneID" id="63798767"/>
<proteinExistence type="predicted"/>
<dbReference type="RefSeq" id="XP_040738055.1">
    <property type="nucleotide sequence ID" value="XM_040882481.1"/>
</dbReference>
<keyword evidence="2" id="KW-1185">Reference proteome</keyword>
<dbReference type="EMBL" id="MIKG01000025">
    <property type="protein sequence ID" value="RAO73541.1"/>
    <property type="molecule type" value="Genomic_DNA"/>
</dbReference>
<dbReference type="AlphaFoldDB" id="A0A364LCT9"/>
<organism evidence="1 2">
    <name type="scientific">Talaromyces amestolkiae</name>
    <dbReference type="NCBI Taxonomy" id="1196081"/>
    <lineage>
        <taxon>Eukaryota</taxon>
        <taxon>Fungi</taxon>
        <taxon>Dikarya</taxon>
        <taxon>Ascomycota</taxon>
        <taxon>Pezizomycotina</taxon>
        <taxon>Eurotiomycetes</taxon>
        <taxon>Eurotiomycetidae</taxon>
        <taxon>Eurotiales</taxon>
        <taxon>Trichocomaceae</taxon>
        <taxon>Talaromyces</taxon>
        <taxon>Talaromyces sect. Talaromyces</taxon>
    </lineage>
</organism>
<dbReference type="PANTHER" id="PTHR43712">
    <property type="entry name" value="PUTATIVE (AFU_ORTHOLOGUE AFUA_4G14580)-RELATED"/>
    <property type="match status" value="1"/>
</dbReference>
<protein>
    <recommendedName>
        <fullName evidence="3">O-methyltransferase domain-containing protein</fullName>
    </recommendedName>
</protein>
<comment type="caution">
    <text evidence="1">The sequence shown here is derived from an EMBL/GenBank/DDBJ whole genome shotgun (WGS) entry which is preliminary data.</text>
</comment>
<dbReference type="PANTHER" id="PTHR43712:SF1">
    <property type="entry name" value="HYPOTHETICAL O-METHYLTRANSFERASE (EUROFUNG)-RELATED"/>
    <property type="match status" value="1"/>
</dbReference>
<evidence type="ECO:0000313" key="1">
    <source>
        <dbReference type="EMBL" id="RAO73541.1"/>
    </source>
</evidence>
<accession>A0A364LCT9</accession>
<dbReference type="Gene3D" id="3.40.50.150">
    <property type="entry name" value="Vaccinia Virus protein VP39"/>
    <property type="match status" value="1"/>
</dbReference>
<evidence type="ECO:0000313" key="2">
    <source>
        <dbReference type="Proteomes" id="UP000249363"/>
    </source>
</evidence>
<reference evidence="1 2" key="1">
    <citation type="journal article" date="2017" name="Biotechnol. Biofuels">
        <title>Differential beta-glucosidase expression as a function of carbon source availability in Talaromyces amestolkiae: a genomic and proteomic approach.</title>
        <authorList>
            <person name="de Eugenio L.I."/>
            <person name="Mendez-Liter J.A."/>
            <person name="Nieto-Dominguez M."/>
            <person name="Alonso L."/>
            <person name="Gil-Munoz J."/>
            <person name="Barriuso J."/>
            <person name="Prieto A."/>
            <person name="Martinez M.J."/>
        </authorList>
    </citation>
    <scope>NUCLEOTIDE SEQUENCE [LARGE SCALE GENOMIC DNA]</scope>
    <source>
        <strain evidence="1 2">CIB</strain>
    </source>
</reference>
<dbReference type="InterPro" id="IPR029063">
    <property type="entry name" value="SAM-dependent_MTases_sf"/>
</dbReference>
<name>A0A364LCT9_TALAM</name>
<gene>
    <name evidence="1" type="ORF">BHQ10_009553</name>
</gene>
<dbReference type="OrthoDB" id="1535081at2759"/>
<sequence length="126" mass="14021">MLKSTGFRNLEGSPGPFQHSHKLEDGMFSWLMKNPAMMSNFNALMAGSLETCQDWFSTFPVDEIVLNNVVKDNSQVILLVDVGDREGHDIQAFHDVYHTAPGKLVVQDLPPVLVNIKDNKLSPAII</sequence>